<evidence type="ECO:0000256" key="11">
    <source>
        <dbReference type="ARBA" id="ARBA00023235"/>
    </source>
</evidence>
<dbReference type="InterPro" id="IPR036652">
    <property type="entry name" value="YjeF_N_dom_sf"/>
</dbReference>
<comment type="catalytic activity">
    <reaction evidence="15 17 19">
        <text>(6S)-NADHX + ADP = AMP + phosphate + NADH + H(+)</text>
        <dbReference type="Rhea" id="RHEA:32223"/>
        <dbReference type="ChEBI" id="CHEBI:15378"/>
        <dbReference type="ChEBI" id="CHEBI:43474"/>
        <dbReference type="ChEBI" id="CHEBI:57945"/>
        <dbReference type="ChEBI" id="CHEBI:64074"/>
        <dbReference type="ChEBI" id="CHEBI:456215"/>
        <dbReference type="ChEBI" id="CHEBI:456216"/>
        <dbReference type="EC" id="4.2.1.136"/>
    </reaction>
</comment>
<dbReference type="InterPro" id="IPR030677">
    <property type="entry name" value="Nnr"/>
</dbReference>
<dbReference type="OrthoDB" id="9806925at2"/>
<dbReference type="PIRSF" id="PIRSF017184">
    <property type="entry name" value="Nnr"/>
    <property type="match status" value="1"/>
</dbReference>
<comment type="catalytic activity">
    <reaction evidence="1 18 19">
        <text>(6R)-NADHX = (6S)-NADHX</text>
        <dbReference type="Rhea" id="RHEA:32215"/>
        <dbReference type="ChEBI" id="CHEBI:64074"/>
        <dbReference type="ChEBI" id="CHEBI:64075"/>
        <dbReference type="EC" id="5.1.99.6"/>
    </reaction>
</comment>
<evidence type="ECO:0000256" key="1">
    <source>
        <dbReference type="ARBA" id="ARBA00000013"/>
    </source>
</evidence>
<comment type="function">
    <text evidence="18">Catalyzes the epimerization of the S- and R-forms of NAD(P)HX, a damaged form of NAD(P)H that is a result of enzymatic or heat-dependent hydration. This is a prerequisite for the S-specific NAD(P)H-hydrate dehydratase to allow the repair of both epimers of NAD(P)HX.</text>
</comment>
<sequence>MYRPLPTPKEMSRWDAAAQQDYGLLQELLMENASREALAVLLQEYGPVRGKQAVLLAGPGNNGGDAFALARHLADHGALVSTFHAKPVESYTGAAAYHLGLLLKLQLPLVPLLDTHIDHLPPPDILVDGLLGTGFQGEMRPDYRQWIAYINRLPRQVFILALDIPTGLNGLTGRPSPEAVRATTTVSFEATKIGLAFPEAAAYVGKEVARPIGIPAKVKRTMPARQHLLEASLLDQLNTASDNLLHKGRAGHVLVAGGSPGLTGAPLLAALGALRSGAGLASVACPSGLGNEIKTGWPEVMLSPLGNGDCWSEECARELRAPLDRCDALILGPGLGRSPETAAFCRSVLRLDLPPLVGDADFLFALSRNPDLFALLPEHAVLTPHPGEMAALTGLSIAQVQENRIEVAREHAVKWSVVLVLKGAGTVIASRDGDVYVSPFACANLAVGGSGDVLCGVVGALMAAGHEPLTAANIAVFWHGLAGKALEARFPARGNLAREIADMLPHVMSR</sequence>
<comment type="subunit">
    <text evidence="17">Homotetramer.</text>
</comment>
<dbReference type="Pfam" id="PF03853">
    <property type="entry name" value="YjeF_N"/>
    <property type="match status" value="1"/>
</dbReference>
<evidence type="ECO:0000256" key="4">
    <source>
        <dbReference type="ARBA" id="ARBA00009524"/>
    </source>
</evidence>
<feature type="binding site" evidence="17">
    <location>
        <position position="265"/>
    </location>
    <ligand>
        <name>(6S)-NADPHX</name>
        <dbReference type="ChEBI" id="CHEBI:64076"/>
    </ligand>
</feature>
<feature type="binding site" evidence="18">
    <location>
        <begin position="61"/>
        <end position="65"/>
    </location>
    <ligand>
        <name>(6S)-NADPHX</name>
        <dbReference type="ChEBI" id="CHEBI:64076"/>
    </ligand>
</feature>
<feature type="binding site" evidence="17">
    <location>
        <position position="385"/>
    </location>
    <ligand>
        <name>(6S)-NADPHX</name>
        <dbReference type="ChEBI" id="CHEBI:64076"/>
    </ligand>
</feature>
<keyword evidence="10 17" id="KW-0520">NAD</keyword>
<keyword evidence="6 17" id="KW-0547">Nucleotide-binding</keyword>
<feature type="binding site" evidence="18">
    <location>
        <position position="166"/>
    </location>
    <ligand>
        <name>K(+)</name>
        <dbReference type="ChEBI" id="CHEBI:29103"/>
    </ligand>
</feature>
<evidence type="ECO:0000256" key="17">
    <source>
        <dbReference type="HAMAP-Rule" id="MF_01965"/>
    </source>
</evidence>
<evidence type="ECO:0000256" key="6">
    <source>
        <dbReference type="ARBA" id="ARBA00022741"/>
    </source>
</evidence>
<keyword evidence="7 17" id="KW-0067">ATP-binding</keyword>
<feature type="domain" description="YjeF N-terminal" evidence="21">
    <location>
        <begin position="11"/>
        <end position="220"/>
    </location>
</feature>
<comment type="cofactor">
    <cofactor evidence="17">
        <name>Mg(2+)</name>
        <dbReference type="ChEBI" id="CHEBI:18420"/>
    </cofactor>
</comment>
<evidence type="ECO:0000256" key="16">
    <source>
        <dbReference type="ARBA" id="ARBA00049209"/>
    </source>
</evidence>
<dbReference type="GO" id="GO:0046872">
    <property type="term" value="F:metal ion binding"/>
    <property type="evidence" value="ECO:0007669"/>
    <property type="project" value="UniProtKB-UniRule"/>
</dbReference>
<comment type="catalytic activity">
    <reaction evidence="2 18 19">
        <text>(6R)-NADPHX = (6S)-NADPHX</text>
        <dbReference type="Rhea" id="RHEA:32227"/>
        <dbReference type="ChEBI" id="CHEBI:64076"/>
        <dbReference type="ChEBI" id="CHEBI:64077"/>
        <dbReference type="EC" id="5.1.99.6"/>
    </reaction>
</comment>
<comment type="catalytic activity">
    <reaction evidence="16 17 19">
        <text>(6S)-NADPHX + ADP = AMP + phosphate + NADPH + H(+)</text>
        <dbReference type="Rhea" id="RHEA:32235"/>
        <dbReference type="ChEBI" id="CHEBI:15378"/>
        <dbReference type="ChEBI" id="CHEBI:43474"/>
        <dbReference type="ChEBI" id="CHEBI:57783"/>
        <dbReference type="ChEBI" id="CHEBI:64076"/>
        <dbReference type="ChEBI" id="CHEBI:456215"/>
        <dbReference type="ChEBI" id="CHEBI:456216"/>
        <dbReference type="EC" id="4.2.1.136"/>
    </reaction>
</comment>
<feature type="binding site" evidence="18">
    <location>
        <position position="143"/>
    </location>
    <ligand>
        <name>(6S)-NADPHX</name>
        <dbReference type="ChEBI" id="CHEBI:64076"/>
    </ligand>
</feature>
<dbReference type="GO" id="GO:0052855">
    <property type="term" value="F:ADP-dependent NAD(P)H-hydrate dehydratase activity"/>
    <property type="evidence" value="ECO:0007669"/>
    <property type="project" value="UniProtKB-UniRule"/>
</dbReference>
<dbReference type="NCBIfam" id="TIGR00196">
    <property type="entry name" value="yjeF_cterm"/>
    <property type="match status" value="1"/>
</dbReference>
<comment type="cofactor">
    <cofactor evidence="18 19">
        <name>K(+)</name>
        <dbReference type="ChEBI" id="CHEBI:29103"/>
    </cofactor>
    <text evidence="18 19">Binds 1 potassium ion per subunit.</text>
</comment>
<dbReference type="HAMAP" id="MF_01966">
    <property type="entry name" value="NADHX_epimerase"/>
    <property type="match status" value="1"/>
</dbReference>
<evidence type="ECO:0000259" key="21">
    <source>
        <dbReference type="PROSITE" id="PS51385"/>
    </source>
</evidence>
<evidence type="ECO:0000256" key="10">
    <source>
        <dbReference type="ARBA" id="ARBA00023027"/>
    </source>
</evidence>
<feature type="binding site" evidence="17">
    <location>
        <position position="451"/>
    </location>
    <ligand>
        <name>AMP</name>
        <dbReference type="ChEBI" id="CHEBI:456215"/>
    </ligand>
</feature>
<dbReference type="Gene3D" id="3.40.50.10260">
    <property type="entry name" value="YjeF N-terminal domain"/>
    <property type="match status" value="1"/>
</dbReference>
<dbReference type="AlphaFoldDB" id="A0A1G6DCU3"/>
<dbReference type="NCBIfam" id="TIGR00197">
    <property type="entry name" value="yjeF_nterm"/>
    <property type="match status" value="1"/>
</dbReference>
<comment type="function">
    <text evidence="17">Catalyzes the dehydration of the S-form of NAD(P)HX at the expense of ADP, which is converted to AMP. Together with NAD(P)HX epimerase, which catalyzes the epimerization of the S- and R-forms, the enzyme allows the repair of both epimers of NAD(P)HX, a damaged form of NAD(P)H that is a result of enzymatic or heat-dependent hydration.</text>
</comment>
<dbReference type="PANTHER" id="PTHR12592:SF0">
    <property type="entry name" value="ATP-DEPENDENT (S)-NAD(P)H-HYDRATE DEHYDRATASE"/>
    <property type="match status" value="1"/>
</dbReference>
<evidence type="ECO:0000313" key="23">
    <source>
        <dbReference type="Proteomes" id="UP000198771"/>
    </source>
</evidence>
<keyword evidence="23" id="KW-1185">Reference proteome</keyword>
<feature type="domain" description="YjeF C-terminal" evidence="20">
    <location>
        <begin position="230"/>
        <end position="510"/>
    </location>
</feature>
<name>A0A1G6DCU3_9BACT</name>
<evidence type="ECO:0000313" key="22">
    <source>
        <dbReference type="EMBL" id="SDB42987.1"/>
    </source>
</evidence>
<evidence type="ECO:0000256" key="18">
    <source>
        <dbReference type="HAMAP-Rule" id="MF_01966"/>
    </source>
</evidence>
<dbReference type="SUPFAM" id="SSF64153">
    <property type="entry name" value="YjeF N-terminal domain-like"/>
    <property type="match status" value="1"/>
</dbReference>
<proteinExistence type="inferred from homology"/>
<evidence type="ECO:0000259" key="20">
    <source>
        <dbReference type="PROSITE" id="PS51383"/>
    </source>
</evidence>
<accession>A0A1G6DCU3</accession>
<dbReference type="GO" id="GO:0046496">
    <property type="term" value="P:nicotinamide nucleotide metabolic process"/>
    <property type="evidence" value="ECO:0007669"/>
    <property type="project" value="UniProtKB-UniRule"/>
</dbReference>
<dbReference type="Proteomes" id="UP000198771">
    <property type="component" value="Unassembled WGS sequence"/>
</dbReference>
<evidence type="ECO:0000256" key="2">
    <source>
        <dbReference type="ARBA" id="ARBA00000909"/>
    </source>
</evidence>
<keyword evidence="12 17" id="KW-0456">Lyase</keyword>
<evidence type="ECO:0000256" key="3">
    <source>
        <dbReference type="ARBA" id="ARBA00006001"/>
    </source>
</evidence>
<comment type="function">
    <text evidence="14 19">Bifunctional enzyme that catalyzes the epimerization of the S- and R-forms of NAD(P)HX and the dehydration of the S-form of NAD(P)HX at the expense of ADP, which is converted to AMP. This allows the repair of both epimers of NAD(P)HX, a damaged form of NAD(P)H that is a result of enzymatic or heat-dependent hydration.</text>
</comment>
<feature type="binding site" evidence="17">
    <location>
        <position position="334"/>
    </location>
    <ligand>
        <name>(6S)-NADPHX</name>
        <dbReference type="ChEBI" id="CHEBI:64076"/>
    </ligand>
</feature>
<dbReference type="PROSITE" id="PS51385">
    <property type="entry name" value="YJEF_N"/>
    <property type="match status" value="1"/>
</dbReference>
<gene>
    <name evidence="18" type="primary">nnrE</name>
    <name evidence="17" type="synonym">nnrD</name>
    <name evidence="22" type="ORF">SAMN05660653_02066</name>
</gene>
<dbReference type="InterPro" id="IPR000631">
    <property type="entry name" value="CARKD"/>
</dbReference>
<comment type="similarity">
    <text evidence="17">Belongs to the NnrD/CARKD family.</text>
</comment>
<protein>
    <recommendedName>
        <fullName evidence="19">Bifunctional NAD(P)H-hydrate repair enzyme</fullName>
    </recommendedName>
    <alternativeName>
        <fullName evidence="19">Nicotinamide nucleotide repair protein</fullName>
    </alternativeName>
    <domain>
        <recommendedName>
            <fullName evidence="19">ADP-dependent (S)-NAD(P)H-hydrate dehydratase</fullName>
            <ecNumber evidence="19">4.2.1.136</ecNumber>
        </recommendedName>
        <alternativeName>
            <fullName evidence="19">ADP-dependent NAD(P)HX dehydratase</fullName>
        </alternativeName>
    </domain>
    <domain>
        <recommendedName>
            <fullName evidence="19">NAD(P)H-hydrate epimerase</fullName>
            <ecNumber evidence="19">5.1.99.6</ecNumber>
        </recommendedName>
    </domain>
</protein>
<feature type="binding site" evidence="18">
    <location>
        <position position="62"/>
    </location>
    <ligand>
        <name>K(+)</name>
        <dbReference type="ChEBI" id="CHEBI:29103"/>
    </ligand>
</feature>
<feature type="binding site" evidence="18">
    <location>
        <begin position="132"/>
        <end position="138"/>
    </location>
    <ligand>
        <name>(6S)-NADPHX</name>
        <dbReference type="ChEBI" id="CHEBI:64076"/>
    </ligand>
</feature>
<reference evidence="22 23" key="1">
    <citation type="submission" date="2016-10" db="EMBL/GenBank/DDBJ databases">
        <authorList>
            <person name="de Groot N.N."/>
        </authorList>
    </citation>
    <scope>NUCLEOTIDE SEQUENCE [LARGE SCALE GENOMIC DNA]</scope>
    <source>
        <strain evidence="22 23">ASO4-2</strain>
    </source>
</reference>
<evidence type="ECO:0000256" key="19">
    <source>
        <dbReference type="PIRNR" id="PIRNR017184"/>
    </source>
</evidence>
<evidence type="ECO:0000256" key="7">
    <source>
        <dbReference type="ARBA" id="ARBA00022840"/>
    </source>
</evidence>
<dbReference type="EMBL" id="FMXO01000011">
    <property type="protein sequence ID" value="SDB42987.1"/>
    <property type="molecule type" value="Genomic_DNA"/>
</dbReference>
<keyword evidence="5 18" id="KW-0479">Metal-binding</keyword>
<dbReference type="Pfam" id="PF01256">
    <property type="entry name" value="Carb_kinase"/>
    <property type="match status" value="1"/>
</dbReference>
<evidence type="ECO:0000256" key="15">
    <source>
        <dbReference type="ARBA" id="ARBA00048238"/>
    </source>
</evidence>
<dbReference type="PANTHER" id="PTHR12592">
    <property type="entry name" value="ATP-DEPENDENT (S)-NAD(P)H-HYDRATE DEHYDRATASE FAMILY MEMBER"/>
    <property type="match status" value="1"/>
</dbReference>
<comment type="similarity">
    <text evidence="3 19">In the N-terminal section; belongs to the NnrE/AIBP family.</text>
</comment>
<dbReference type="GO" id="GO:0005524">
    <property type="term" value="F:ATP binding"/>
    <property type="evidence" value="ECO:0007669"/>
    <property type="project" value="UniProtKB-UniRule"/>
</dbReference>
<feature type="binding site" evidence="18">
    <location>
        <position position="128"/>
    </location>
    <ligand>
        <name>K(+)</name>
        <dbReference type="ChEBI" id="CHEBI:29103"/>
    </ligand>
</feature>
<dbReference type="EC" id="4.2.1.136" evidence="19"/>
<keyword evidence="11 18" id="KW-0413">Isomerase</keyword>
<keyword evidence="13" id="KW-0511">Multifunctional enzyme</keyword>
<comment type="similarity">
    <text evidence="18">Belongs to the NnrE/AIBP family.</text>
</comment>
<feature type="binding site" evidence="17">
    <location>
        <begin position="422"/>
        <end position="426"/>
    </location>
    <ligand>
        <name>AMP</name>
        <dbReference type="ChEBI" id="CHEBI:456215"/>
    </ligand>
</feature>
<evidence type="ECO:0000256" key="14">
    <source>
        <dbReference type="ARBA" id="ARBA00025153"/>
    </source>
</evidence>
<dbReference type="STRING" id="617002.SAMN05660653_02066"/>
<comment type="similarity">
    <text evidence="4 19">In the C-terminal section; belongs to the NnrD/CARKD family.</text>
</comment>
<organism evidence="22 23">
    <name type="scientific">Desulfonatronum thiosulfatophilum</name>
    <dbReference type="NCBI Taxonomy" id="617002"/>
    <lineage>
        <taxon>Bacteria</taxon>
        <taxon>Pseudomonadati</taxon>
        <taxon>Thermodesulfobacteriota</taxon>
        <taxon>Desulfovibrionia</taxon>
        <taxon>Desulfovibrionales</taxon>
        <taxon>Desulfonatronaceae</taxon>
        <taxon>Desulfonatronum</taxon>
    </lineage>
</organism>
<dbReference type="HAMAP" id="MF_01965">
    <property type="entry name" value="NADHX_dehydratase"/>
    <property type="match status" value="1"/>
</dbReference>
<feature type="binding site" evidence="17">
    <location>
        <position position="452"/>
    </location>
    <ligand>
        <name>(6S)-NADPHX</name>
        <dbReference type="ChEBI" id="CHEBI:64076"/>
    </ligand>
</feature>
<dbReference type="SUPFAM" id="SSF53613">
    <property type="entry name" value="Ribokinase-like"/>
    <property type="match status" value="1"/>
</dbReference>
<evidence type="ECO:0000256" key="5">
    <source>
        <dbReference type="ARBA" id="ARBA00022723"/>
    </source>
</evidence>
<dbReference type="PROSITE" id="PS51383">
    <property type="entry name" value="YJEF_C_3"/>
    <property type="match status" value="1"/>
</dbReference>
<dbReference type="RefSeq" id="WP_092121063.1">
    <property type="nucleotide sequence ID" value="NZ_FMXO01000011.1"/>
</dbReference>
<evidence type="ECO:0000256" key="12">
    <source>
        <dbReference type="ARBA" id="ARBA00023239"/>
    </source>
</evidence>
<dbReference type="InterPro" id="IPR029056">
    <property type="entry name" value="Ribokinase-like"/>
</dbReference>
<keyword evidence="9 18" id="KW-0630">Potassium</keyword>
<evidence type="ECO:0000256" key="9">
    <source>
        <dbReference type="ARBA" id="ARBA00022958"/>
    </source>
</evidence>
<feature type="binding site" evidence="18">
    <location>
        <position position="163"/>
    </location>
    <ligand>
        <name>(6S)-NADPHX</name>
        <dbReference type="ChEBI" id="CHEBI:64076"/>
    </ligand>
</feature>
<dbReference type="InterPro" id="IPR004443">
    <property type="entry name" value="YjeF_N_dom"/>
</dbReference>
<dbReference type="Gene3D" id="3.40.1190.20">
    <property type="match status" value="1"/>
</dbReference>
<evidence type="ECO:0000256" key="13">
    <source>
        <dbReference type="ARBA" id="ARBA00023268"/>
    </source>
</evidence>
<dbReference type="GO" id="GO:0052856">
    <property type="term" value="F:NAD(P)HX epimerase activity"/>
    <property type="evidence" value="ECO:0007669"/>
    <property type="project" value="UniProtKB-UniRule"/>
</dbReference>
<dbReference type="EC" id="5.1.99.6" evidence="19"/>
<dbReference type="CDD" id="cd01171">
    <property type="entry name" value="YXKO-related"/>
    <property type="match status" value="1"/>
</dbReference>
<keyword evidence="8 17" id="KW-0521">NADP</keyword>
<evidence type="ECO:0000256" key="8">
    <source>
        <dbReference type="ARBA" id="ARBA00022857"/>
    </source>
</evidence>
<dbReference type="GO" id="GO:0110051">
    <property type="term" value="P:metabolite repair"/>
    <property type="evidence" value="ECO:0007669"/>
    <property type="project" value="TreeGrafter"/>
</dbReference>